<protein>
    <recommendedName>
        <fullName evidence="7">Lipase domain-containing protein</fullName>
    </recommendedName>
</protein>
<keyword evidence="4" id="KW-1015">Disulfide bond</keyword>
<feature type="chain" id="PRO_5039926387" description="Lipase domain-containing protein" evidence="6">
    <location>
        <begin position="22"/>
        <end position="567"/>
    </location>
</feature>
<comment type="caution">
    <text evidence="8">The sequence shown here is derived from an EMBL/GenBank/DDBJ whole genome shotgun (WGS) entry which is preliminary data.</text>
</comment>
<dbReference type="InterPro" id="IPR029058">
    <property type="entry name" value="AB_hydrolase_fold"/>
</dbReference>
<dbReference type="FunFam" id="3.40.50.1820:FF:000033">
    <property type="entry name" value="Pancreatic triacylglycerol lipase"/>
    <property type="match status" value="1"/>
</dbReference>
<dbReference type="GO" id="GO:0017171">
    <property type="term" value="F:serine hydrolase activity"/>
    <property type="evidence" value="ECO:0007669"/>
    <property type="project" value="TreeGrafter"/>
</dbReference>
<comment type="subcellular location">
    <subcellularLocation>
        <location evidence="1">Secreted</location>
    </subcellularLocation>
</comment>
<dbReference type="PRINTS" id="PR00821">
    <property type="entry name" value="TAGLIPASE"/>
</dbReference>
<dbReference type="EMBL" id="JADBJN010000003">
    <property type="protein sequence ID" value="KAG5670697.1"/>
    <property type="molecule type" value="Genomic_DNA"/>
</dbReference>
<gene>
    <name evidence="8" type="ORF">PVAND_000944</name>
</gene>
<dbReference type="PANTHER" id="PTHR11610">
    <property type="entry name" value="LIPASE"/>
    <property type="match status" value="1"/>
</dbReference>
<accession>A0A9J6BLE6</accession>
<evidence type="ECO:0000256" key="6">
    <source>
        <dbReference type="SAM" id="SignalP"/>
    </source>
</evidence>
<dbReference type="SUPFAM" id="SSF53474">
    <property type="entry name" value="alpha/beta-Hydrolases"/>
    <property type="match status" value="1"/>
</dbReference>
<comment type="similarity">
    <text evidence="2 5">Belongs to the AB hydrolase superfamily. Lipase family.</text>
</comment>
<dbReference type="InterPro" id="IPR000734">
    <property type="entry name" value="TAG_lipase"/>
</dbReference>
<name>A0A9J6BLE6_POLVA</name>
<dbReference type="InterPro" id="IPR013818">
    <property type="entry name" value="Lipase"/>
</dbReference>
<keyword evidence="3" id="KW-0964">Secreted</keyword>
<keyword evidence="6" id="KW-0732">Signal</keyword>
<keyword evidence="9" id="KW-1185">Reference proteome</keyword>
<evidence type="ECO:0000256" key="5">
    <source>
        <dbReference type="RuleBase" id="RU004262"/>
    </source>
</evidence>
<dbReference type="AlphaFoldDB" id="A0A9J6BLE6"/>
<feature type="domain" description="Lipase" evidence="7">
    <location>
        <begin position="58"/>
        <end position="375"/>
    </location>
</feature>
<dbReference type="PRINTS" id="PR00823">
    <property type="entry name" value="PANCLIPASE"/>
</dbReference>
<dbReference type="InterPro" id="IPR002331">
    <property type="entry name" value="Lipase_panc"/>
</dbReference>
<dbReference type="PANTHER" id="PTHR11610:SF173">
    <property type="entry name" value="LIPASE DOMAIN-CONTAINING PROTEIN-RELATED"/>
    <property type="match status" value="1"/>
</dbReference>
<dbReference type="GO" id="GO:0016042">
    <property type="term" value="P:lipid catabolic process"/>
    <property type="evidence" value="ECO:0007669"/>
    <property type="project" value="TreeGrafter"/>
</dbReference>
<evidence type="ECO:0000256" key="1">
    <source>
        <dbReference type="ARBA" id="ARBA00004613"/>
    </source>
</evidence>
<dbReference type="GO" id="GO:0005615">
    <property type="term" value="C:extracellular space"/>
    <property type="evidence" value="ECO:0007669"/>
    <property type="project" value="TreeGrafter"/>
</dbReference>
<organism evidence="8 9">
    <name type="scientific">Polypedilum vanderplanki</name>
    <name type="common">Sleeping chironomid midge</name>
    <dbReference type="NCBI Taxonomy" id="319348"/>
    <lineage>
        <taxon>Eukaryota</taxon>
        <taxon>Metazoa</taxon>
        <taxon>Ecdysozoa</taxon>
        <taxon>Arthropoda</taxon>
        <taxon>Hexapoda</taxon>
        <taxon>Insecta</taxon>
        <taxon>Pterygota</taxon>
        <taxon>Neoptera</taxon>
        <taxon>Endopterygota</taxon>
        <taxon>Diptera</taxon>
        <taxon>Nematocera</taxon>
        <taxon>Chironomoidea</taxon>
        <taxon>Chironomidae</taxon>
        <taxon>Chironominae</taxon>
        <taxon>Polypedilum</taxon>
        <taxon>Polypedilum</taxon>
    </lineage>
</organism>
<dbReference type="OrthoDB" id="199913at2759"/>
<proteinExistence type="inferred from homology"/>
<evidence type="ECO:0000256" key="2">
    <source>
        <dbReference type="ARBA" id="ARBA00010701"/>
    </source>
</evidence>
<evidence type="ECO:0000313" key="9">
    <source>
        <dbReference type="Proteomes" id="UP001107558"/>
    </source>
</evidence>
<dbReference type="CDD" id="cd00707">
    <property type="entry name" value="Pancreat_lipase_like"/>
    <property type="match status" value="1"/>
</dbReference>
<evidence type="ECO:0000256" key="4">
    <source>
        <dbReference type="ARBA" id="ARBA00023157"/>
    </source>
</evidence>
<evidence type="ECO:0000259" key="7">
    <source>
        <dbReference type="Pfam" id="PF00151"/>
    </source>
</evidence>
<dbReference type="Proteomes" id="UP001107558">
    <property type="component" value="Chromosome 3"/>
</dbReference>
<evidence type="ECO:0000256" key="3">
    <source>
        <dbReference type="ARBA" id="ARBA00022525"/>
    </source>
</evidence>
<dbReference type="InterPro" id="IPR033906">
    <property type="entry name" value="Lipase_N"/>
</dbReference>
<dbReference type="Gene3D" id="3.40.50.1820">
    <property type="entry name" value="alpha/beta hydrolase"/>
    <property type="match status" value="1"/>
</dbReference>
<reference evidence="8" key="1">
    <citation type="submission" date="2021-03" db="EMBL/GenBank/DDBJ databases">
        <title>Chromosome level genome of the anhydrobiotic midge Polypedilum vanderplanki.</title>
        <authorList>
            <person name="Yoshida Y."/>
            <person name="Kikawada T."/>
            <person name="Gusev O."/>
        </authorList>
    </citation>
    <scope>NUCLEOTIDE SEQUENCE</scope>
    <source>
        <strain evidence="8">NIAS01</strain>
        <tissue evidence="8">Whole body or cell culture</tissue>
    </source>
</reference>
<evidence type="ECO:0000313" key="8">
    <source>
        <dbReference type="EMBL" id="KAG5670697.1"/>
    </source>
</evidence>
<feature type="signal peptide" evidence="6">
    <location>
        <begin position="1"/>
        <end position="21"/>
    </location>
</feature>
<dbReference type="Pfam" id="PF00151">
    <property type="entry name" value="Lipase"/>
    <property type="match status" value="1"/>
</dbReference>
<dbReference type="GO" id="GO:0004806">
    <property type="term" value="F:triacylglycerol lipase activity"/>
    <property type="evidence" value="ECO:0007669"/>
    <property type="project" value="InterPro"/>
</dbReference>
<sequence length="567" mass="64389">MLSCAASIVLIILNLVSLALSGPLDWAKAAVELPWARADRIPLDVNLPWLPFENETRCYGEIGCLNITREWYHLIHRPFNVFPLPRNVINTRFILYTEENPTDGQLLVAEEKDTILNSNFRPDRLTKFIIHGFIDTPLSTWVSEMKTELLKYSSQNQVIVVDWGSGSLPLYTQAVANTRLVGLELAYLIKKLRDEHNLNPEDVHLIGHSLGSHLAAYAAERVPGIGRITGLDPAEPMFQSMPEFVRLDPSDAKFVDVIHTDARSLFLLEIPGYGMSQACGHLDFYPNNGKEMPGCSLSQESSALIPLTLIKDGIEEASRVLLACNHVRAIKLFTDSINGKCPYVAHRCPSYQHFVDGKCFKCNSGNCALMGYHAQMPYSYSQYNSSENDVIPSESYPPIAPVQGKYFLTTGKDPHYCQRHYRFIIELAKPVMAEKWVQGFLSAGIFTERGKNMRNLDLTPKGTQRFEHGKSYMIVITNPNDVGDKINKVELNWSHEMNVLEPRNLCIFWCNDHLYVKSVTVDMMEMPSREKRELEKSNKLCPKQQEYADIKSLGRMLFYDKCKQQQS</sequence>